<dbReference type="PROSITE" id="PS00409">
    <property type="entry name" value="PROKAR_NTER_METHYL"/>
    <property type="match status" value="1"/>
</dbReference>
<accession>A0ABS7D1Q3</accession>
<evidence type="ECO:0000256" key="3">
    <source>
        <dbReference type="SAM" id="Phobius"/>
    </source>
</evidence>
<evidence type="ECO:0000313" key="5">
    <source>
        <dbReference type="Proteomes" id="UP000812277"/>
    </source>
</evidence>
<dbReference type="Proteomes" id="UP000812277">
    <property type="component" value="Unassembled WGS sequence"/>
</dbReference>
<comment type="caution">
    <text evidence="4">The sequence shown here is derived from an EMBL/GenBank/DDBJ whole genome shotgun (WGS) entry which is preliminary data.</text>
</comment>
<keyword evidence="2" id="KW-0178">Competence</keyword>
<evidence type="ECO:0000256" key="1">
    <source>
        <dbReference type="ARBA" id="ARBA00004241"/>
    </source>
</evidence>
<dbReference type="RefSeq" id="WP_219871034.1">
    <property type="nucleotide sequence ID" value="NZ_JAHZIJ010000001.1"/>
</dbReference>
<comment type="subcellular location">
    <subcellularLocation>
        <location evidence="1">Cell surface</location>
    </subcellularLocation>
</comment>
<keyword evidence="3" id="KW-0472">Membrane</keyword>
<gene>
    <name evidence="4" type="ORF">K0T92_03675</name>
</gene>
<reference evidence="4 5" key="1">
    <citation type="submission" date="2021-07" db="EMBL/GenBank/DDBJ databases">
        <title>Paenibacillus radiodurans sp. nov., isolated from the southeastern edge of Tengger Desert.</title>
        <authorList>
            <person name="Zhang G."/>
        </authorList>
    </citation>
    <scope>NUCLEOTIDE SEQUENCE [LARGE SCALE GENOMIC DNA]</scope>
    <source>
        <strain evidence="4 5">DT7-4</strain>
    </source>
</reference>
<sequence length="133" mass="14514">MLQAAVRSARLKWVKNEKGLTLIELLAVVVIIGIIAAIAIPLIMGAINNSRVNTDEATEQALTDAAFRFIIDREDTYSPLVGDQTITVEALVTNNYIQAEPVRQSGANAGDEYVSVVVTRTATTENWRRTAIN</sequence>
<dbReference type="InterPro" id="IPR012902">
    <property type="entry name" value="N_methyl_site"/>
</dbReference>
<dbReference type="EMBL" id="JAHZIJ010000001">
    <property type="protein sequence ID" value="MBW7473842.1"/>
    <property type="molecule type" value="Genomic_DNA"/>
</dbReference>
<proteinExistence type="predicted"/>
<keyword evidence="3" id="KW-1133">Transmembrane helix</keyword>
<dbReference type="SUPFAM" id="SSF54523">
    <property type="entry name" value="Pili subunits"/>
    <property type="match status" value="1"/>
</dbReference>
<protein>
    <submittedName>
        <fullName evidence="4">Prepilin-type N-terminal cleavage/methylation domain-containing protein</fullName>
    </submittedName>
</protein>
<name>A0ABS7D1Q3_9BACL</name>
<evidence type="ECO:0000256" key="2">
    <source>
        <dbReference type="ARBA" id="ARBA00023287"/>
    </source>
</evidence>
<organism evidence="4 5">
    <name type="scientific">Paenibacillus oenotherae</name>
    <dbReference type="NCBI Taxonomy" id="1435645"/>
    <lineage>
        <taxon>Bacteria</taxon>
        <taxon>Bacillati</taxon>
        <taxon>Bacillota</taxon>
        <taxon>Bacilli</taxon>
        <taxon>Bacillales</taxon>
        <taxon>Paenibacillaceae</taxon>
        <taxon>Paenibacillus</taxon>
    </lineage>
</organism>
<dbReference type="Pfam" id="PF07963">
    <property type="entry name" value="N_methyl"/>
    <property type="match status" value="1"/>
</dbReference>
<feature type="transmembrane region" description="Helical" evidence="3">
    <location>
        <begin position="21"/>
        <end position="44"/>
    </location>
</feature>
<keyword evidence="5" id="KW-1185">Reference proteome</keyword>
<dbReference type="InterPro" id="IPR045584">
    <property type="entry name" value="Pilin-like"/>
</dbReference>
<dbReference type="NCBIfam" id="TIGR02532">
    <property type="entry name" value="IV_pilin_GFxxxE"/>
    <property type="match status" value="1"/>
</dbReference>
<keyword evidence="3" id="KW-0812">Transmembrane</keyword>
<dbReference type="Gene3D" id="3.30.700.10">
    <property type="entry name" value="Glycoprotein, Type 4 Pilin"/>
    <property type="match status" value="1"/>
</dbReference>
<evidence type="ECO:0000313" key="4">
    <source>
        <dbReference type="EMBL" id="MBW7473842.1"/>
    </source>
</evidence>